<evidence type="ECO:0000313" key="1">
    <source>
        <dbReference type="EMBL" id="KAK6182256.1"/>
    </source>
</evidence>
<dbReference type="Pfam" id="PF08713">
    <property type="entry name" value="DNA_alkylation"/>
    <property type="match status" value="1"/>
</dbReference>
<evidence type="ECO:0000313" key="2">
    <source>
        <dbReference type="Proteomes" id="UP001347796"/>
    </source>
</evidence>
<protein>
    <recommendedName>
        <fullName evidence="3">DNA alkylation repair protein</fullName>
    </recommendedName>
</protein>
<gene>
    <name evidence="1" type="ORF">SNE40_009981</name>
</gene>
<evidence type="ECO:0008006" key="3">
    <source>
        <dbReference type="Google" id="ProtNLM"/>
    </source>
</evidence>
<proteinExistence type="predicted"/>
<dbReference type="AlphaFoldDB" id="A0AAN8JT99"/>
<name>A0AAN8JT99_PATCE</name>
<dbReference type="PANTHER" id="PTHR34070">
    <property type="entry name" value="ARMADILLO-TYPE FOLD"/>
    <property type="match status" value="1"/>
</dbReference>
<organism evidence="1 2">
    <name type="scientific">Patella caerulea</name>
    <name type="common">Rayed Mediterranean limpet</name>
    <dbReference type="NCBI Taxonomy" id="87958"/>
    <lineage>
        <taxon>Eukaryota</taxon>
        <taxon>Metazoa</taxon>
        <taxon>Spiralia</taxon>
        <taxon>Lophotrochozoa</taxon>
        <taxon>Mollusca</taxon>
        <taxon>Gastropoda</taxon>
        <taxon>Patellogastropoda</taxon>
        <taxon>Patelloidea</taxon>
        <taxon>Patellidae</taxon>
        <taxon>Patella</taxon>
    </lineage>
</organism>
<dbReference type="InterPro" id="IPR014825">
    <property type="entry name" value="DNA_alkylation"/>
</dbReference>
<dbReference type="CDD" id="cd07064">
    <property type="entry name" value="AlkD_like_1"/>
    <property type="match status" value="1"/>
</dbReference>
<dbReference type="InterPro" id="IPR016024">
    <property type="entry name" value="ARM-type_fold"/>
</dbReference>
<sequence>MPKVKTVKKSTPTRKTKILKSEMLSNASPINSQVLSALPTQKSSMFVKKLIKALKTKYSAAKNKTYAAYIKQYMRNQYEFIGMRAPERRAINKEIFEAHPVLSHPDIYQLFYLLWQEEERDYQCFVLDYCDKYIKHINHPDWNDQNLQVLQHLITHKSWWDTVDLLASKVVGTIILSDREKYSQLMDEWISDDNMWIRRTAILHQLNYKHKTDTDRLFRYSLQCAHEQEFFIQKSIGWALRNHFRTDPDLIKTFVSKNQSKLATLSVREALKHA</sequence>
<dbReference type="Proteomes" id="UP001347796">
    <property type="component" value="Unassembled WGS sequence"/>
</dbReference>
<dbReference type="Gene3D" id="1.20.1660.10">
    <property type="entry name" value="Hypothetical protein (EF3068)"/>
    <property type="match status" value="1"/>
</dbReference>
<keyword evidence="2" id="KW-1185">Reference proteome</keyword>
<dbReference type="PANTHER" id="PTHR34070:SF1">
    <property type="entry name" value="DNA ALKYLATION REPAIR PROTEIN"/>
    <property type="match status" value="1"/>
</dbReference>
<comment type="caution">
    <text evidence="1">The sequence shown here is derived from an EMBL/GenBank/DDBJ whole genome shotgun (WGS) entry which is preliminary data.</text>
</comment>
<dbReference type="EMBL" id="JAZGQO010000007">
    <property type="protein sequence ID" value="KAK6182256.1"/>
    <property type="molecule type" value="Genomic_DNA"/>
</dbReference>
<dbReference type="SUPFAM" id="SSF48371">
    <property type="entry name" value="ARM repeat"/>
    <property type="match status" value="1"/>
</dbReference>
<dbReference type="Gene3D" id="1.25.40.290">
    <property type="entry name" value="ARM repeat domains"/>
    <property type="match status" value="1"/>
</dbReference>
<accession>A0AAN8JT99</accession>
<reference evidence="1 2" key="1">
    <citation type="submission" date="2024-01" db="EMBL/GenBank/DDBJ databases">
        <title>The genome of the rayed Mediterranean limpet Patella caerulea (Linnaeus, 1758).</title>
        <authorList>
            <person name="Anh-Thu Weber A."/>
            <person name="Halstead-Nussloch G."/>
        </authorList>
    </citation>
    <scope>NUCLEOTIDE SEQUENCE [LARGE SCALE GENOMIC DNA]</scope>
    <source>
        <strain evidence="1">AATW-2023a</strain>
        <tissue evidence="1">Whole specimen</tissue>
    </source>
</reference>